<evidence type="ECO:0000313" key="3">
    <source>
        <dbReference type="EMBL" id="WVN21356.1"/>
    </source>
</evidence>
<feature type="compositionally biased region" description="Basic and acidic residues" evidence="1">
    <location>
        <begin position="62"/>
        <end position="71"/>
    </location>
</feature>
<proteinExistence type="predicted"/>
<protein>
    <submittedName>
        <fullName evidence="3">Uncharacterized protein</fullName>
    </submittedName>
</protein>
<evidence type="ECO:0000313" key="4">
    <source>
        <dbReference type="Proteomes" id="UP001431935"/>
    </source>
</evidence>
<keyword evidence="2" id="KW-1133">Transmembrane helix</keyword>
<reference evidence="3" key="1">
    <citation type="submission" date="2024-01" db="EMBL/GenBank/DDBJ databases">
        <title>Complete genome sequence of Mycoplasma gateae strain 3700.</title>
        <authorList>
            <person name="Spergser J."/>
        </authorList>
    </citation>
    <scope>NUCLEOTIDE SEQUENCE [LARGE SCALE GENOMIC DNA]</scope>
    <source>
        <strain evidence="3">3700</strain>
    </source>
</reference>
<evidence type="ECO:0000256" key="2">
    <source>
        <dbReference type="SAM" id="Phobius"/>
    </source>
</evidence>
<name>A0ABZ2AGW0_9BACT</name>
<evidence type="ECO:0000256" key="1">
    <source>
        <dbReference type="SAM" id="MobiDB-lite"/>
    </source>
</evidence>
<keyword evidence="2" id="KW-0472">Membrane</keyword>
<dbReference type="EMBL" id="CP143578">
    <property type="protein sequence ID" value="WVN21356.1"/>
    <property type="molecule type" value="Genomic_DNA"/>
</dbReference>
<feature type="region of interest" description="Disordered" evidence="1">
    <location>
        <begin position="51"/>
        <end position="74"/>
    </location>
</feature>
<sequence>MEKKKSKFRIFLFALFITVFSFGILGIAGYFTYNAIFKKIDNKLREEETVNPIDNNDDEKNEAENEKEKKQNNKNIVVELREKDKAIIFNRKESDGSESLNKNFVVGNLTFVEKPISIDSDNTPVYYLGSKGLTFLNNMFKKRAMFGPEINALKKVNINVETNLVSQDNTNGLYLPRRNEMYIFIKNIINNNRSLMTQSVEKRAEIIFGTLMHEYSHHIDNMYNKAIKKNDEYANNDLIEYDGDHDFKHFEINNKKFLNDFRINLNYHDDTNRNKFLRSKDDFYYDKNKIPVYKDFSSNDLFRAANVDISAEEKKRFEVLNSNKYFFNNNKYQSINFSSPANLKSIRYLFSFTELFPREMIKLSLGPNYWFYNPNKSLVENFFFFVKSNKELIFNAAGDDILKNLNVIRRNSLSLNNELVTFAPNWVFKDQIETFRSNIFNIKNNKYETPFENVGDQFHKGLFKAYIDLLGWGELISFTNYNLHNDKKDTLNFGGYFQLPTKILNDEKFSNLDKKIILVEKNNEGNFEELDFDMQDYNFIAKKKWNSIYRYYNKNQKQENYYNEDWIYPNLFKEGYEYVSYFIKDLNKNKIKQKFRNNKFDIRIWIDLNQDGKYDLNDKKNNEVISLLNDNEWNNSGDIFYQRYLNNKRKSTTFRRFYAPSIKYEWFKLNQDLIDKKYYYSIENY</sequence>
<organism evidence="3 4">
    <name type="scientific">Metamycoplasma gateae</name>
    <dbReference type="NCBI Taxonomy" id="35769"/>
    <lineage>
        <taxon>Bacteria</taxon>
        <taxon>Bacillati</taxon>
        <taxon>Mycoplasmatota</taxon>
        <taxon>Mycoplasmoidales</taxon>
        <taxon>Metamycoplasmataceae</taxon>
        <taxon>Metamycoplasma</taxon>
    </lineage>
</organism>
<keyword evidence="2" id="KW-0812">Transmembrane</keyword>
<dbReference type="Proteomes" id="UP001431935">
    <property type="component" value="Chromosome"/>
</dbReference>
<gene>
    <name evidence="3" type="ORF">V2E26_02970</name>
</gene>
<feature type="transmembrane region" description="Helical" evidence="2">
    <location>
        <begin position="12"/>
        <end position="33"/>
    </location>
</feature>
<dbReference type="NCBIfam" id="NF045830">
    <property type="entry name" value="MYPU_1760_HExxH"/>
    <property type="match status" value="1"/>
</dbReference>
<dbReference type="InterPro" id="IPR054786">
    <property type="entry name" value="MYPU_1760-like"/>
</dbReference>
<accession>A0ABZ2AGW0</accession>
<keyword evidence="4" id="KW-1185">Reference proteome</keyword>
<dbReference type="RefSeq" id="WP_330463395.1">
    <property type="nucleotide sequence ID" value="NZ_CP143578.1"/>
</dbReference>